<name>Q48BA5_PSE14</name>
<evidence type="ECO:0000256" key="1">
    <source>
        <dbReference type="SAM" id="SignalP"/>
    </source>
</evidence>
<evidence type="ECO:0008006" key="4">
    <source>
        <dbReference type="Google" id="ProtNLM"/>
    </source>
</evidence>
<dbReference type="Proteomes" id="UP000000551">
    <property type="component" value="Plasmid large"/>
</dbReference>
<dbReference type="HOGENOM" id="CLU_1395261_0_0_6"/>
<accession>Q48BA5</accession>
<keyword evidence="2" id="KW-0614">Plasmid</keyword>
<sequence>MYQPKKGKNVRTIFKVAACICAITSSVASADDTPDEQATFGGITNKTRATAVVEFKQPITLINTLTASSGLQADDDPDSSTKITIATGQVRISESGASARLAILSTLNDRDPGITTYAEGHEGDDDYALIYSTAPGTGRINVSLLNDYSMHIEEDGSGYFVSNKDISSLDYGVVATPPRKAGKYTIQTVAGVYVP</sequence>
<dbReference type="AlphaFoldDB" id="Q48BA5"/>
<keyword evidence="1" id="KW-0732">Signal</keyword>
<feature type="chain" id="PRO_5004234521" description="Adhesin" evidence="1">
    <location>
        <begin position="31"/>
        <end position="195"/>
    </location>
</feature>
<gene>
    <name evidence="2" type="ordered locus">PSPPH_A0066</name>
</gene>
<reference evidence="2 3" key="1">
    <citation type="journal article" date="2005" name="J. Bacteriol.">
        <title>Whole-genome sequence analysis of Pseudomonas syringae pv. phaseolicola 1448A reveals divergence among pathovars in genes involved in virulence and transposition.</title>
        <authorList>
            <person name="Joardar V."/>
            <person name="Lindeberg M."/>
            <person name="Jackson R.W."/>
            <person name="Selengut J."/>
            <person name="Dodson R."/>
            <person name="Brinkac L.M."/>
            <person name="Daugherty S.C."/>
            <person name="Deboy R."/>
            <person name="Durkin A.S."/>
            <person name="Giglio M.G."/>
            <person name="Madupu R."/>
            <person name="Nelson W.C."/>
            <person name="Rosovitz M.J."/>
            <person name="Sullivan S."/>
            <person name="Crabtree J."/>
            <person name="Creasy T."/>
            <person name="Davidsen T."/>
            <person name="Haft D.H."/>
            <person name="Zafar N."/>
            <person name="Zhou L."/>
            <person name="Halpin R."/>
            <person name="Holley T."/>
            <person name="Khouri H."/>
            <person name="Feldblyum T."/>
            <person name="White O."/>
            <person name="Fraser C.M."/>
            <person name="Chatterjee A.K."/>
            <person name="Cartinhour S."/>
            <person name="Schneider D.J."/>
            <person name="Mansfield J."/>
            <person name="Collmer A."/>
            <person name="Buell C.R."/>
        </authorList>
    </citation>
    <scope>NUCLEOTIDE SEQUENCE [LARGE SCALE GENOMIC DNA]</scope>
    <source>
        <strain evidence="3">1448A / Race 6</strain>
        <plasmid evidence="2 3">large</plasmid>
    </source>
</reference>
<proteinExistence type="predicted"/>
<dbReference type="KEGG" id="psp:PSPPH_A0066"/>
<evidence type="ECO:0000313" key="2">
    <source>
        <dbReference type="EMBL" id="AAZ38016.1"/>
    </source>
</evidence>
<dbReference type="EMBL" id="CP000059">
    <property type="protein sequence ID" value="AAZ38016.1"/>
    <property type="molecule type" value="Genomic_DNA"/>
</dbReference>
<organism evidence="2 3">
    <name type="scientific">Pseudomonas savastanoi pv. phaseolicola (strain 1448A / Race 6)</name>
    <name type="common">Pseudomonas syringae pv. phaseolicola (strain 1448A / Race 6)</name>
    <dbReference type="NCBI Taxonomy" id="264730"/>
    <lineage>
        <taxon>Bacteria</taxon>
        <taxon>Pseudomonadati</taxon>
        <taxon>Pseudomonadota</taxon>
        <taxon>Gammaproteobacteria</taxon>
        <taxon>Pseudomonadales</taxon>
        <taxon>Pseudomonadaceae</taxon>
        <taxon>Pseudomonas</taxon>
    </lineage>
</organism>
<evidence type="ECO:0000313" key="3">
    <source>
        <dbReference type="Proteomes" id="UP000000551"/>
    </source>
</evidence>
<feature type="signal peptide" evidence="1">
    <location>
        <begin position="1"/>
        <end position="30"/>
    </location>
</feature>
<protein>
    <recommendedName>
        <fullName evidence="4">Adhesin</fullName>
    </recommendedName>
</protein>
<geneLocation type="plasmid" evidence="2 3">
    <name>large</name>
</geneLocation>